<name>A0AAE4AJ87_9FIRM</name>
<dbReference type="NCBIfam" id="NF007277">
    <property type="entry name" value="PRK09736.1"/>
    <property type="match status" value="1"/>
</dbReference>
<dbReference type="AlphaFoldDB" id="A0AAE4AJ87"/>
<dbReference type="EMBL" id="JAUSTO010000001">
    <property type="protein sequence ID" value="MDQ0151523.1"/>
    <property type="molecule type" value="Genomic_DNA"/>
</dbReference>
<evidence type="ECO:0000313" key="1">
    <source>
        <dbReference type="EMBL" id="MDQ0151523.1"/>
    </source>
</evidence>
<dbReference type="InterPro" id="IPR019292">
    <property type="entry name" value="McrC"/>
</dbReference>
<comment type="caution">
    <text evidence="1">The sequence shown here is derived from an EMBL/GenBank/DDBJ whole genome shotgun (WGS) entry which is preliminary data.</text>
</comment>
<dbReference type="PANTHER" id="PTHR38733">
    <property type="entry name" value="PROTEIN MCRC"/>
    <property type="match status" value="1"/>
</dbReference>
<protein>
    <submittedName>
        <fullName evidence="1">5-methylcytosine-specific restriction enzyme subunit McrC</fullName>
    </submittedName>
</protein>
<accession>A0AAE4AJ87</accession>
<dbReference type="PIRSF" id="PIRSF003109">
    <property type="entry name" value="McrC"/>
    <property type="match status" value="1"/>
</dbReference>
<dbReference type="Proteomes" id="UP001241537">
    <property type="component" value="Unassembled WGS sequence"/>
</dbReference>
<sequence>MIAIQNVYYMLSYAFQVLNEQGYKNIATEDFDNTAELCAAILSRGIAVQIKRGLGREYIPVTESRAALRGKLEISDSIKSRTILKKQMVCTFDEFSVDSYMNRIIKSTVMLLLRSDISKARKKELRKLMVYFNNVGTLDVHHINWDIQYNRNNQTYRMLISVCYLVIKGLLQTQSDGSTKLMDFLDEQRMCRLYEKFILEYYRREFPRLSASAAQIPWQLDDGENEFLPVMQSDIMLSYQGKTLIIDAKYYESTIQVQFNKRTIHSANLYQIFTYVKNKEVQLQGQDHEVSGMVLYAGTDEEIQPDNRYVMSGNKISVRTLDLNKKFPEIAKQLDGIAAEHFRIQTEVARNDIFGI</sequence>
<reference evidence="1" key="1">
    <citation type="submission" date="2023-07" db="EMBL/GenBank/DDBJ databases">
        <title>Genomic Encyclopedia of Type Strains, Phase IV (KMG-IV): sequencing the most valuable type-strain genomes for metagenomic binning, comparative biology and taxonomic classification.</title>
        <authorList>
            <person name="Goeker M."/>
        </authorList>
    </citation>
    <scope>NUCLEOTIDE SEQUENCE</scope>
    <source>
        <strain evidence="1">DSM 19659</strain>
    </source>
</reference>
<dbReference type="RefSeq" id="WP_307252085.1">
    <property type="nucleotide sequence ID" value="NZ_JAUSTO010000001.1"/>
</dbReference>
<proteinExistence type="predicted"/>
<evidence type="ECO:0000313" key="2">
    <source>
        <dbReference type="Proteomes" id="UP001241537"/>
    </source>
</evidence>
<dbReference type="GO" id="GO:0009307">
    <property type="term" value="P:DNA restriction-modification system"/>
    <property type="evidence" value="ECO:0007669"/>
    <property type="project" value="InterPro"/>
</dbReference>
<keyword evidence="2" id="KW-1185">Reference proteome</keyword>
<dbReference type="InterPro" id="IPR014407">
    <property type="entry name" value="McrC_bac"/>
</dbReference>
<gene>
    <name evidence="1" type="ORF">J2S20_000197</name>
</gene>
<organism evidence="1 2">
    <name type="scientific">Moryella indoligenes</name>
    <dbReference type="NCBI Taxonomy" id="371674"/>
    <lineage>
        <taxon>Bacteria</taxon>
        <taxon>Bacillati</taxon>
        <taxon>Bacillota</taxon>
        <taxon>Clostridia</taxon>
        <taxon>Lachnospirales</taxon>
        <taxon>Lachnospiraceae</taxon>
        <taxon>Moryella</taxon>
    </lineage>
</organism>
<dbReference type="Pfam" id="PF10117">
    <property type="entry name" value="McrBC"/>
    <property type="match status" value="1"/>
</dbReference>
<dbReference type="PANTHER" id="PTHR38733:SF1">
    <property type="entry name" value="TYPE IV METHYL-DIRECTED RESTRICTION ENZYME ECOKMCRBC"/>
    <property type="match status" value="1"/>
</dbReference>